<dbReference type="EMBL" id="CP150845">
    <property type="protein sequence ID" value="WYZ18549.1"/>
    <property type="molecule type" value="Genomic_DNA"/>
</dbReference>
<keyword evidence="1" id="KW-0732">Signal</keyword>
<organism evidence="2 3">
    <name type="scientific">Flavobacterium soyae</name>
    <dbReference type="NCBI Taxonomy" id="2903098"/>
    <lineage>
        <taxon>Bacteria</taxon>
        <taxon>Pseudomonadati</taxon>
        <taxon>Bacteroidota</taxon>
        <taxon>Flavobacteriia</taxon>
        <taxon>Flavobacteriales</taxon>
        <taxon>Flavobacteriaceae</taxon>
        <taxon>Flavobacterium</taxon>
    </lineage>
</organism>
<proteinExistence type="predicted"/>
<name>A0ABZ2UAQ3_9FLAO</name>
<reference evidence="2 3" key="1">
    <citation type="submission" date="2024-03" db="EMBL/GenBank/DDBJ databases">
        <title>Flavobacterium soyae.</title>
        <authorList>
            <person name="Zheng W."/>
        </authorList>
    </citation>
    <scope>NUCLEOTIDE SEQUENCE [LARGE SCALE GENOMIC DNA]</scope>
    <source>
        <strain evidence="2 3">55</strain>
    </source>
</reference>
<protein>
    <recommendedName>
        <fullName evidence="4">Cytochrome c domain-containing protein</fullName>
    </recommendedName>
</protein>
<evidence type="ECO:0000256" key="1">
    <source>
        <dbReference type="SAM" id="SignalP"/>
    </source>
</evidence>
<dbReference type="RefSeq" id="WP_406843455.1">
    <property type="nucleotide sequence ID" value="NZ_CP150845.1"/>
</dbReference>
<evidence type="ECO:0008006" key="4">
    <source>
        <dbReference type="Google" id="ProtNLM"/>
    </source>
</evidence>
<feature type="chain" id="PRO_5045467672" description="Cytochrome c domain-containing protein" evidence="1">
    <location>
        <begin position="22"/>
        <end position="165"/>
    </location>
</feature>
<keyword evidence="3" id="KW-1185">Reference proteome</keyword>
<feature type="signal peptide" evidence="1">
    <location>
        <begin position="1"/>
        <end position="21"/>
    </location>
</feature>
<dbReference type="PROSITE" id="PS51257">
    <property type="entry name" value="PROKAR_LIPOPROTEIN"/>
    <property type="match status" value="1"/>
</dbReference>
<sequence length="165" mass="19224">MKYLFFITTIVLMLSACNKSANNEKVLQNQIDSLQSKLDKTYKPGFGEFMSSVQVHHNKLWFAGINQNWKLADFEVNEIQENLNGIKQYCRDRSETQYLPMIDPALDNIRKTIQQQNSTAFKEGYINLTNTCNTCHQTTKHEFNMITVPSLPPYSNQDFKLHHEK</sequence>
<gene>
    <name evidence="2" type="ORF">AABD74_15410</name>
</gene>
<dbReference type="Proteomes" id="UP001623852">
    <property type="component" value="Chromosome"/>
</dbReference>
<accession>A0ABZ2UAQ3</accession>
<evidence type="ECO:0000313" key="2">
    <source>
        <dbReference type="EMBL" id="WYZ18549.1"/>
    </source>
</evidence>
<evidence type="ECO:0000313" key="3">
    <source>
        <dbReference type="Proteomes" id="UP001623852"/>
    </source>
</evidence>